<dbReference type="SUPFAM" id="SSF103481">
    <property type="entry name" value="Multidrug resistance efflux transporter EmrE"/>
    <property type="match status" value="1"/>
</dbReference>
<reference evidence="3 4" key="1">
    <citation type="submission" date="2019-12" db="EMBL/GenBank/DDBJ databases">
        <title>Microbes associate with the intestines of laboratory mice.</title>
        <authorList>
            <person name="Navarre W."/>
            <person name="Wong E."/>
        </authorList>
    </citation>
    <scope>NUCLEOTIDE SEQUENCE [LARGE SCALE GENOMIC DNA]</scope>
    <source>
        <strain evidence="3 4">NM82_D38</strain>
    </source>
</reference>
<gene>
    <name evidence="3" type="ORF">E5987_11305</name>
</gene>
<protein>
    <submittedName>
        <fullName evidence="3">EamA family transporter</fullName>
    </submittedName>
</protein>
<feature type="transmembrane region" description="Helical" evidence="1">
    <location>
        <begin position="185"/>
        <end position="207"/>
    </location>
</feature>
<comment type="caution">
    <text evidence="3">The sequence shown here is derived from an EMBL/GenBank/DDBJ whole genome shotgun (WGS) entry which is preliminary data.</text>
</comment>
<dbReference type="InterPro" id="IPR037185">
    <property type="entry name" value="EmrE-like"/>
</dbReference>
<evidence type="ECO:0000256" key="1">
    <source>
        <dbReference type="SAM" id="Phobius"/>
    </source>
</evidence>
<feature type="transmembrane region" description="Helical" evidence="1">
    <location>
        <begin position="227"/>
        <end position="249"/>
    </location>
</feature>
<feature type="domain" description="EamA" evidence="2">
    <location>
        <begin position="3"/>
        <end position="110"/>
    </location>
</feature>
<dbReference type="Proteomes" id="UP000472580">
    <property type="component" value="Unassembled WGS sequence"/>
</dbReference>
<keyword evidence="1" id="KW-0812">Transmembrane</keyword>
<dbReference type="GO" id="GO:0016020">
    <property type="term" value="C:membrane"/>
    <property type="evidence" value="ECO:0007669"/>
    <property type="project" value="InterPro"/>
</dbReference>
<sequence length="317" mass="35317">MWLGVFYGVAGCALWGLIYIIPLLLPSYDPISLAMSRFAVFGAASLVMIYCFRRYLGQLTLRDWLWAFCLSFFGNAVYYAFLTQGIRMAGVPTSGMLMALIPLNVALLSNRAGNGIVLPWKKLIPPLLLILLGLWVGNIEEFSMVRDSMSASDYWIGFTFSFISMLLWTWFPIKNGQWLIRHPKVPPVVWTTVQGASIFPATLLIFLVMSAERIEAGESLLGPTPGLFIFLLLVAGIACGWGGMALWNLMSARLPVALSGQMIVFETIFSVIYTLIYRKQAPDWTLVLGLIILLVGVSLSLKCFRDVEAEHKAKIRS</sequence>
<dbReference type="AlphaFoldDB" id="A0A6L6YPZ5"/>
<feature type="transmembrane region" description="Helical" evidence="1">
    <location>
        <begin position="256"/>
        <end position="278"/>
    </location>
</feature>
<dbReference type="InterPro" id="IPR000620">
    <property type="entry name" value="EamA_dom"/>
</dbReference>
<feature type="transmembrane region" description="Helical" evidence="1">
    <location>
        <begin position="5"/>
        <end position="25"/>
    </location>
</feature>
<keyword evidence="1" id="KW-1133">Transmembrane helix</keyword>
<name>A0A6L6YPZ5_9BURK</name>
<feature type="transmembrane region" description="Helical" evidence="1">
    <location>
        <begin position="120"/>
        <end position="139"/>
    </location>
</feature>
<proteinExistence type="predicted"/>
<feature type="transmembrane region" description="Helical" evidence="1">
    <location>
        <begin position="31"/>
        <end position="52"/>
    </location>
</feature>
<dbReference type="RefSeq" id="WP_160336186.1">
    <property type="nucleotide sequence ID" value="NZ_WSRP01000045.1"/>
</dbReference>
<feature type="transmembrane region" description="Helical" evidence="1">
    <location>
        <begin position="64"/>
        <end position="82"/>
    </location>
</feature>
<feature type="transmembrane region" description="Helical" evidence="1">
    <location>
        <begin position="284"/>
        <end position="304"/>
    </location>
</feature>
<dbReference type="EMBL" id="WSRP01000045">
    <property type="protein sequence ID" value="MVX57771.1"/>
    <property type="molecule type" value="Genomic_DNA"/>
</dbReference>
<evidence type="ECO:0000259" key="2">
    <source>
        <dbReference type="Pfam" id="PF00892"/>
    </source>
</evidence>
<evidence type="ECO:0000313" key="3">
    <source>
        <dbReference type="EMBL" id="MVX57771.1"/>
    </source>
</evidence>
<feature type="transmembrane region" description="Helical" evidence="1">
    <location>
        <begin position="88"/>
        <end position="108"/>
    </location>
</feature>
<organism evidence="3 4">
    <name type="scientific">Parasutterella muris</name>
    <dbReference type="NCBI Taxonomy" id="2565572"/>
    <lineage>
        <taxon>Bacteria</taxon>
        <taxon>Pseudomonadati</taxon>
        <taxon>Pseudomonadota</taxon>
        <taxon>Betaproteobacteria</taxon>
        <taxon>Burkholderiales</taxon>
        <taxon>Sutterellaceae</taxon>
        <taxon>Parasutterella</taxon>
    </lineage>
</organism>
<evidence type="ECO:0000313" key="4">
    <source>
        <dbReference type="Proteomes" id="UP000472580"/>
    </source>
</evidence>
<keyword evidence="4" id="KW-1185">Reference proteome</keyword>
<feature type="transmembrane region" description="Helical" evidence="1">
    <location>
        <begin position="154"/>
        <end position="173"/>
    </location>
</feature>
<keyword evidence="1" id="KW-0472">Membrane</keyword>
<dbReference type="OrthoDB" id="7216522at2"/>
<accession>A0A6L6YPZ5</accession>
<dbReference type="Pfam" id="PF00892">
    <property type="entry name" value="EamA"/>
    <property type="match status" value="1"/>
</dbReference>